<dbReference type="SUPFAM" id="SSF53474">
    <property type="entry name" value="alpha/beta-Hydrolases"/>
    <property type="match status" value="1"/>
</dbReference>
<accession>A0A067KV47</accession>
<dbReference type="KEGG" id="jcu:105631900"/>
<evidence type="ECO:0000313" key="3">
    <source>
        <dbReference type="Proteomes" id="UP000027138"/>
    </source>
</evidence>
<dbReference type="Gene3D" id="3.40.50.1820">
    <property type="entry name" value="alpha/beta hydrolase"/>
    <property type="match status" value="1"/>
</dbReference>
<dbReference type="PANTHER" id="PTHR17630:SF103">
    <property type="entry name" value="DIENELACTONE HYDROLASE DOMAIN-CONTAINING PROTEIN"/>
    <property type="match status" value="1"/>
</dbReference>
<dbReference type="GO" id="GO:0016787">
    <property type="term" value="F:hydrolase activity"/>
    <property type="evidence" value="ECO:0007669"/>
    <property type="project" value="InterPro"/>
</dbReference>
<dbReference type="Proteomes" id="UP000027138">
    <property type="component" value="Unassembled WGS sequence"/>
</dbReference>
<gene>
    <name evidence="2" type="ORF">JCGZ_02089</name>
</gene>
<protein>
    <recommendedName>
        <fullName evidence="1">Dienelactone hydrolase domain-containing protein</fullName>
    </recommendedName>
</protein>
<dbReference type="OrthoDB" id="17560at2759"/>
<sequence>MSSSHCFENPPTLNPNYGAGTVQELGGLKTYVTGPPDSKLAILLVCDAFGYETPNLRKLADKVAAAAGFLVVVPDFLYGDPADVNNPQFDRHVWLKNHDTTEGCKDAKAVIAGLKSRGISSIGAAGFCWGGMVVVKLASCNDIQAAVILHPGLITADEINAVKVPTAILGAEKDKICPPEQLKQLGELLAVKSEIESYVKIFPGVAHGWTLRYSDEDDSAVKIAEEAHSDLLNWFTTHVK</sequence>
<dbReference type="Pfam" id="PF01738">
    <property type="entry name" value="DLH"/>
    <property type="match status" value="1"/>
</dbReference>
<dbReference type="AlphaFoldDB" id="A0A067KV47"/>
<name>A0A067KV47_JATCU</name>
<organism evidence="2 3">
    <name type="scientific">Jatropha curcas</name>
    <name type="common">Barbados nut</name>
    <dbReference type="NCBI Taxonomy" id="180498"/>
    <lineage>
        <taxon>Eukaryota</taxon>
        <taxon>Viridiplantae</taxon>
        <taxon>Streptophyta</taxon>
        <taxon>Embryophyta</taxon>
        <taxon>Tracheophyta</taxon>
        <taxon>Spermatophyta</taxon>
        <taxon>Magnoliopsida</taxon>
        <taxon>eudicotyledons</taxon>
        <taxon>Gunneridae</taxon>
        <taxon>Pentapetalae</taxon>
        <taxon>rosids</taxon>
        <taxon>fabids</taxon>
        <taxon>Malpighiales</taxon>
        <taxon>Euphorbiaceae</taxon>
        <taxon>Crotonoideae</taxon>
        <taxon>Jatropheae</taxon>
        <taxon>Jatropha</taxon>
    </lineage>
</organism>
<proteinExistence type="predicted"/>
<dbReference type="EMBL" id="KK914334">
    <property type="protein sequence ID" value="KDP40091.1"/>
    <property type="molecule type" value="Genomic_DNA"/>
</dbReference>
<dbReference type="PANTHER" id="PTHR17630">
    <property type="entry name" value="DIENELACTONE HYDROLASE"/>
    <property type="match status" value="1"/>
</dbReference>
<dbReference type="InterPro" id="IPR002925">
    <property type="entry name" value="Dienelactn_hydro"/>
</dbReference>
<evidence type="ECO:0000313" key="2">
    <source>
        <dbReference type="EMBL" id="KDP40091.1"/>
    </source>
</evidence>
<feature type="domain" description="Dienelactone hydrolase" evidence="1">
    <location>
        <begin position="29"/>
        <end position="238"/>
    </location>
</feature>
<dbReference type="InterPro" id="IPR029058">
    <property type="entry name" value="AB_hydrolase_fold"/>
</dbReference>
<dbReference type="STRING" id="180498.A0A067KV47"/>
<evidence type="ECO:0000259" key="1">
    <source>
        <dbReference type="Pfam" id="PF01738"/>
    </source>
</evidence>
<reference evidence="2 3" key="1">
    <citation type="journal article" date="2014" name="PLoS ONE">
        <title>Global Analysis of Gene Expression Profiles in Physic Nut (Jatropha curcas L.) Seedlings Exposed to Salt Stress.</title>
        <authorList>
            <person name="Zhang L."/>
            <person name="Zhang C."/>
            <person name="Wu P."/>
            <person name="Chen Y."/>
            <person name="Li M."/>
            <person name="Jiang H."/>
            <person name="Wu G."/>
        </authorList>
    </citation>
    <scope>NUCLEOTIDE SEQUENCE [LARGE SCALE GENOMIC DNA]</scope>
    <source>
        <strain evidence="3">cv. GZQX0401</strain>
        <tissue evidence="2">Young leaves</tissue>
    </source>
</reference>
<keyword evidence="3" id="KW-1185">Reference proteome</keyword>